<dbReference type="AlphaFoldDB" id="A0AAP5Q9Y0"/>
<sequence length="227" mass="24248">MGNRNTSLVDTDISRVLAPKGAHGLYERLVAGGVIFPELRDDLPLTGAAFALRDDFRCLDDLEGPGSCQRPSDSMKPKRTRVTAIDISVTGYGWRTGPNGRPELVVHSNNNGLFMNFDGGFTVNCPSCRSAVELGTDGSEGLYDALDAWCQDPESSQLRCMSCNASAPLSAWQSDNHEFAAGHLGLTLWGEHLLGVVERPSGASTKLLKSLFSGSDGGDPAVVFCNI</sequence>
<dbReference type="EMBL" id="JANSLM010000004">
    <property type="protein sequence ID" value="MDT8838322.1"/>
    <property type="molecule type" value="Genomic_DNA"/>
</dbReference>
<evidence type="ECO:0000313" key="2">
    <source>
        <dbReference type="Proteomes" id="UP001246473"/>
    </source>
</evidence>
<proteinExistence type="predicted"/>
<protein>
    <submittedName>
        <fullName evidence="1">Uncharacterized protein</fullName>
    </submittedName>
</protein>
<name>A0AAP5Q9Y0_9BURK</name>
<reference evidence="1" key="1">
    <citation type="submission" date="2022-08" db="EMBL/GenBank/DDBJ databases">
        <authorList>
            <person name="Kim S.-J."/>
        </authorList>
    </citation>
    <scope>NUCLEOTIDE SEQUENCE</scope>
    <source>
        <strain evidence="1">KJ</strain>
    </source>
</reference>
<comment type="caution">
    <text evidence="1">The sequence shown here is derived from an EMBL/GenBank/DDBJ whole genome shotgun (WGS) entry which is preliminary data.</text>
</comment>
<organism evidence="1 2">
    <name type="scientific">Paraburkholderia fungorum</name>
    <dbReference type="NCBI Taxonomy" id="134537"/>
    <lineage>
        <taxon>Bacteria</taxon>
        <taxon>Pseudomonadati</taxon>
        <taxon>Pseudomonadota</taxon>
        <taxon>Betaproteobacteria</taxon>
        <taxon>Burkholderiales</taxon>
        <taxon>Burkholderiaceae</taxon>
        <taxon>Paraburkholderia</taxon>
    </lineage>
</organism>
<accession>A0AAP5Q9Y0</accession>
<gene>
    <name evidence="1" type="ORF">ParKJ_12945</name>
</gene>
<dbReference type="Proteomes" id="UP001246473">
    <property type="component" value="Unassembled WGS sequence"/>
</dbReference>
<dbReference type="RefSeq" id="WP_106354384.1">
    <property type="nucleotide sequence ID" value="NZ_PVZM01000017.1"/>
</dbReference>
<evidence type="ECO:0000313" key="1">
    <source>
        <dbReference type="EMBL" id="MDT8838322.1"/>
    </source>
</evidence>